<organism evidence="6 7">
    <name type="scientific">Aeromonas veronii</name>
    <dbReference type="NCBI Taxonomy" id="654"/>
    <lineage>
        <taxon>Bacteria</taxon>
        <taxon>Pseudomonadati</taxon>
        <taxon>Pseudomonadota</taxon>
        <taxon>Gammaproteobacteria</taxon>
        <taxon>Aeromonadales</taxon>
        <taxon>Aeromonadaceae</taxon>
        <taxon>Aeromonas</taxon>
    </lineage>
</organism>
<dbReference type="RefSeq" id="WP_159158303.1">
    <property type="nucleotide sequence ID" value="NZ_LR732798.1"/>
</dbReference>
<dbReference type="PANTHER" id="PTHR10434:SF66">
    <property type="entry name" value="PHOSPHOLIPID_GLYCEROL ACYLTRANSFERASE DOMAIN-CONTAINING PROTEIN"/>
    <property type="match status" value="1"/>
</dbReference>
<dbReference type="GO" id="GO:0006654">
    <property type="term" value="P:phosphatidic acid biosynthetic process"/>
    <property type="evidence" value="ECO:0007669"/>
    <property type="project" value="TreeGrafter"/>
</dbReference>
<proteinExistence type="predicted"/>
<dbReference type="GO" id="GO:0003841">
    <property type="term" value="F:1-acylglycerol-3-phosphate O-acyltransferase activity"/>
    <property type="evidence" value="ECO:0007669"/>
    <property type="project" value="TreeGrafter"/>
</dbReference>
<name>A0A653KS77_AERVE</name>
<dbReference type="EMBL" id="CABWLC010000004">
    <property type="protein sequence ID" value="VXA81638.1"/>
    <property type="molecule type" value="Genomic_DNA"/>
</dbReference>
<dbReference type="Pfam" id="PF01553">
    <property type="entry name" value="Acyltransferase"/>
    <property type="match status" value="1"/>
</dbReference>
<reference evidence="6 7" key="1">
    <citation type="submission" date="2019-10" db="EMBL/GenBank/DDBJ databases">
        <authorList>
            <person name="Karimi E."/>
        </authorList>
    </citation>
    <scope>NUCLEOTIDE SEQUENCE [LARGE SCALE GENOMIC DNA]</scope>
    <source>
        <strain evidence="6">Aeromonas sp. 8C</strain>
    </source>
</reference>
<dbReference type="PROSITE" id="PS51257">
    <property type="entry name" value="PROKAR_LIPOPROTEIN"/>
    <property type="match status" value="1"/>
</dbReference>
<keyword evidence="4" id="KW-0812">Transmembrane</keyword>
<evidence type="ECO:0000259" key="5">
    <source>
        <dbReference type="SMART" id="SM00563"/>
    </source>
</evidence>
<gene>
    <name evidence="6" type="ORF">AERO8C_120135</name>
</gene>
<protein>
    <submittedName>
        <fullName evidence="6">Acyl-phosphate glycerol 3-phosphate acyltransferase</fullName>
    </submittedName>
</protein>
<feature type="transmembrane region" description="Helical" evidence="4">
    <location>
        <begin position="12"/>
        <end position="40"/>
    </location>
</feature>
<evidence type="ECO:0000313" key="7">
    <source>
        <dbReference type="Proteomes" id="UP000439123"/>
    </source>
</evidence>
<dbReference type="AlphaFoldDB" id="A0A653KS77"/>
<dbReference type="SUPFAM" id="SSF69593">
    <property type="entry name" value="Glycerol-3-phosphate (1)-acyltransferase"/>
    <property type="match status" value="1"/>
</dbReference>
<comment type="pathway">
    <text evidence="1">Lipid metabolism.</text>
</comment>
<evidence type="ECO:0000256" key="1">
    <source>
        <dbReference type="ARBA" id="ARBA00005189"/>
    </source>
</evidence>
<evidence type="ECO:0000313" key="6">
    <source>
        <dbReference type="EMBL" id="VXA81638.1"/>
    </source>
</evidence>
<dbReference type="SMART" id="SM00563">
    <property type="entry name" value="PlsC"/>
    <property type="match status" value="1"/>
</dbReference>
<feature type="domain" description="Phospholipid/glycerol acyltransferase" evidence="5">
    <location>
        <begin position="84"/>
        <end position="192"/>
    </location>
</feature>
<dbReference type="PANTHER" id="PTHR10434">
    <property type="entry name" value="1-ACYL-SN-GLYCEROL-3-PHOSPHATE ACYLTRANSFERASE"/>
    <property type="match status" value="1"/>
</dbReference>
<keyword evidence="2 6" id="KW-0808">Transferase</keyword>
<accession>A0A653KS77</accession>
<keyword evidence="4" id="KW-1133">Transmembrane helix</keyword>
<sequence length="264" mass="29877">MAAQLNRLWRLIGTMLGFTLFGIGCLLLTLLWFPLLWLLVRGDTRRHLAQSTIRISFRFFLNVLKQLRVLDYRFNNMPQQLSGVLVLANHPSLLDYVLLAAYMPECDCIVKEALWHNPFVAGIVRAAGYIPNAAAEKLLPVCCERLQQGAVLLVFPEGTRTTPGEPLQLQRGAAHLAVRCQAMLQPVRIHCSAPFLTKQHKWFHVPAHKPLFTVEFLPQCQARDLMPHEEAPSLAARHLTHYFKRVLSPAQSASVWTQDATNTN</sequence>
<dbReference type="InterPro" id="IPR002123">
    <property type="entry name" value="Plipid/glycerol_acylTrfase"/>
</dbReference>
<evidence type="ECO:0000256" key="2">
    <source>
        <dbReference type="ARBA" id="ARBA00022679"/>
    </source>
</evidence>
<evidence type="ECO:0000256" key="4">
    <source>
        <dbReference type="SAM" id="Phobius"/>
    </source>
</evidence>
<keyword evidence="3 6" id="KW-0012">Acyltransferase</keyword>
<keyword evidence="4" id="KW-0472">Membrane</keyword>
<dbReference type="CDD" id="cd07989">
    <property type="entry name" value="LPLAT_AGPAT-like"/>
    <property type="match status" value="1"/>
</dbReference>
<evidence type="ECO:0000256" key="3">
    <source>
        <dbReference type="ARBA" id="ARBA00023315"/>
    </source>
</evidence>
<dbReference type="Proteomes" id="UP000439123">
    <property type="component" value="Unassembled WGS sequence"/>
</dbReference>